<evidence type="ECO:0000259" key="2">
    <source>
        <dbReference type="Pfam" id="PF00905"/>
    </source>
</evidence>
<dbReference type="GO" id="GO:0008658">
    <property type="term" value="F:penicillin binding"/>
    <property type="evidence" value="ECO:0007669"/>
    <property type="project" value="InterPro"/>
</dbReference>
<reference evidence="3 4" key="1">
    <citation type="submission" date="2020-08" db="EMBL/GenBank/DDBJ databases">
        <title>Genomic Encyclopedia of Type Strains, Phase IV (KMG-IV): sequencing the most valuable type-strain genomes for metagenomic binning, comparative biology and taxonomic classification.</title>
        <authorList>
            <person name="Goeker M."/>
        </authorList>
    </citation>
    <scope>NUCLEOTIDE SEQUENCE [LARGE SCALE GENOMIC DNA]</scope>
    <source>
        <strain evidence="3 4">DSM 100734</strain>
    </source>
</reference>
<dbReference type="Proteomes" id="UP000547879">
    <property type="component" value="Unassembled WGS sequence"/>
</dbReference>
<dbReference type="NCBIfam" id="NF000270">
    <property type="entry name" value="bla_class_D_alt"/>
    <property type="match status" value="1"/>
</dbReference>
<accession>A0A7X0CZQ2</accession>
<feature type="chain" id="PRO_5031161305" evidence="1">
    <location>
        <begin position="26"/>
        <end position="274"/>
    </location>
</feature>
<dbReference type="SUPFAM" id="SSF56601">
    <property type="entry name" value="beta-lactamase/transpeptidase-like"/>
    <property type="match status" value="1"/>
</dbReference>
<feature type="domain" description="Penicillin-binding protein transpeptidase" evidence="2">
    <location>
        <begin position="45"/>
        <end position="252"/>
    </location>
</feature>
<dbReference type="InterPro" id="IPR012338">
    <property type="entry name" value="Beta-lactam/transpept-like"/>
</dbReference>
<organism evidence="3 4">
    <name type="scientific">Rhizobium wenxiniae</name>
    <dbReference type="NCBI Taxonomy" id="1737357"/>
    <lineage>
        <taxon>Bacteria</taxon>
        <taxon>Pseudomonadati</taxon>
        <taxon>Pseudomonadota</taxon>
        <taxon>Alphaproteobacteria</taxon>
        <taxon>Hyphomicrobiales</taxon>
        <taxon>Rhizobiaceae</taxon>
        <taxon>Rhizobium/Agrobacterium group</taxon>
        <taxon>Rhizobium</taxon>
    </lineage>
</organism>
<dbReference type="EMBL" id="JACHEG010000002">
    <property type="protein sequence ID" value="MBB6162208.1"/>
    <property type="molecule type" value="Genomic_DNA"/>
</dbReference>
<evidence type="ECO:0000256" key="1">
    <source>
        <dbReference type="SAM" id="SignalP"/>
    </source>
</evidence>
<comment type="caution">
    <text evidence="3">The sequence shown here is derived from an EMBL/GenBank/DDBJ whole genome shotgun (WGS) entry which is preliminary data.</text>
</comment>
<proteinExistence type="predicted"/>
<evidence type="ECO:0000313" key="4">
    <source>
        <dbReference type="Proteomes" id="UP000547879"/>
    </source>
</evidence>
<dbReference type="Pfam" id="PF00905">
    <property type="entry name" value="Transpeptidase"/>
    <property type="match status" value="1"/>
</dbReference>
<name>A0A7X0CZQ2_9HYPH</name>
<protein>
    <submittedName>
        <fullName evidence="3">Beta-lactamase class D</fullName>
        <ecNumber evidence="3">3.5.2.6</ecNumber>
    </submittedName>
</protein>
<keyword evidence="4" id="KW-1185">Reference proteome</keyword>
<dbReference type="InterPro" id="IPR001460">
    <property type="entry name" value="PCN-bd_Tpept"/>
</dbReference>
<dbReference type="EC" id="3.5.2.6" evidence="3"/>
<keyword evidence="1" id="KW-0732">Signal</keyword>
<dbReference type="AlphaFoldDB" id="A0A7X0CZQ2"/>
<evidence type="ECO:0000313" key="3">
    <source>
        <dbReference type="EMBL" id="MBB6162208.1"/>
    </source>
</evidence>
<keyword evidence="3" id="KW-0378">Hydrolase</keyword>
<gene>
    <name evidence="3" type="ORF">HNQ72_002026</name>
</gene>
<dbReference type="Gene3D" id="3.40.710.10">
    <property type="entry name" value="DD-peptidase/beta-lactamase superfamily"/>
    <property type="match status" value="1"/>
</dbReference>
<sequence length="274" mass="30229">MNPGTLSFLALFTTAAVSVSAPARAAEPVHCTVILDVDTGVVIHRQGGCDQAFYPQSTFKLPLAMMGYDKGILVDDHNPRWEYQAKFNRSERERKATDPTIWEKDSIVWYSQEITRRLGKQAFADYVRSFDYGNRDVAGGPGGTDGLTESWLSSSLKISPDQQVSFLRRFITGKLPISAKAVTMTQAIVPTFAAGDGWTVHGKTGAGWLRDAKGKPDRNRPLGWFVGWAEKGGKKVVFARMLLDNKRHTDQPISFTVRDGLIADLPKLASGRPN</sequence>
<feature type="signal peptide" evidence="1">
    <location>
        <begin position="1"/>
        <end position="25"/>
    </location>
</feature>
<dbReference type="GO" id="GO:0008800">
    <property type="term" value="F:beta-lactamase activity"/>
    <property type="evidence" value="ECO:0007669"/>
    <property type="project" value="UniProtKB-EC"/>
</dbReference>
<dbReference type="RefSeq" id="WP_183992106.1">
    <property type="nucleotide sequence ID" value="NZ_BMHW01000002.1"/>
</dbReference>